<name>A0ACA9YF34_9ASCO</name>
<evidence type="ECO:0000313" key="1">
    <source>
        <dbReference type="EMBL" id="CAH6723275.1"/>
    </source>
</evidence>
<evidence type="ECO:0000313" key="2">
    <source>
        <dbReference type="Proteomes" id="UP001152531"/>
    </source>
</evidence>
<dbReference type="Proteomes" id="UP001152531">
    <property type="component" value="Unassembled WGS sequence"/>
</dbReference>
<reference evidence="1" key="1">
    <citation type="submission" date="2022-06" db="EMBL/GenBank/DDBJ databases">
        <authorList>
            <person name="Legras J.-L."/>
            <person name="Devillers H."/>
            <person name="Grondin C."/>
        </authorList>
    </citation>
    <scope>NUCLEOTIDE SEQUENCE</scope>
    <source>
        <strain evidence="1">CLIB 1444</strain>
    </source>
</reference>
<sequence>MRLTLTLLISSLTVWWNLVEGSGTEDSQLEVKLESSWTQIPFYLQLLESLASVDEKLYFQALRALVLDPEADDDFDDDDTWNDDVGDDWEADGDDMGETEVDSTGESAISDEALYHKIMESLDLDPFNKTFVDLKTSSKFYSPRIQSHYLHYVQEILPVHNSREELCQKDSFGSKITRSKHFSWLLSKDRIYCTNDDLFALQLSKKSDLSASLMPFDRVFGHNQNVPVLVFYGDLASSEFSSMLANLILSAESGKLRFVWRYIPVLNGHDALNGYGVSLKVKNPDFFGVSDPEKVSTIPETGVANLGTKLASHILSLSKQWDKFTVLKEKILNFPSHVTDIHSYQNFDPEVIKNVQMNERVGLSEDTAGIYINGAPVNKLEMDPYKIISKLESELDLVQHLMDLGLNMDQAKLLTSKLALRYAVQLSEYTSGDDNRYRVYENSFEGPDPKGGVVFINDIELDENYRSFTASPSEAYLSPASNPGQIPAVRENIHDLIFVVDLANQDHLKILFTFSKIILDKAIPQQIGILPLGTSELSQTVAKYFYYLYENSNSKEALALLYKVLMRKDDDELSTILNIPLGSYSLDPQVYQQTLDKFSITEPSVIFNGKIKNLESESWRADMGRQIAKDVQKIKQGIRQGNIGPSLKAFVFNDANFERNLKIFPRDISGFKYKQVTEALMEQSTLFTVERDDIVMRDTVNVWVIGDLSLKAVVDQMVEILNFMVVSTDNVRLRVIDTSNSGILAEKGPFKAILKPGNPDHAKVSYQLYPEQVERLVIALAKHKLKKSTANEQLKSFLGSQDLPPNHSFLLINSRYFIIEPTTMSVKDLNTISEYEITHKLHTINTITQQYPHIFPGELSELYPRFRGLAYGDWQDLVTSYLLKSFFVDDRLYVDDVARFDFNSMNLANSFVLDNDTPLVDVLVIIDPLTNMAQELICLAEVIMKVPFVRTRILLQPKSTYESVGIDRYYRAEYPQYPLFSGDSAKSGESSKSVKFHNLPNKETFMVDIIPPKRWSVKSKAATIHPDSVSVAQPQSFTYELHSLIIEGYARSISTALPPKHAEFSLTENSMSVQNTVKHTSVMANLGYFQFAVDFGLWDLSCGPNYELLSASEKLFEFNAEPQTSIPLQVFTMDGLVVRTRMIEAKKSPKPTKKVTNPKSTINIFTIASGELYEKLCTMMMMSVMKHTSETTKFWLIDDYLSPDFKKSLPTLSNHYNFDYEFVSYKWPMWLRRQNTRQRTVWGYKMLFLDVLFGDLDSIIFVDADQINRSDMKSLVDLDMGSYAYGFVPMCENREEMETFRFWNQGYWQEVLGDDLKYHISALFKVNLQRFKELGVGDRLRSHYQKLSSDENSLANLDQDLPNNLQRSVGIFSLPQEYLWCETWCSDNGKVTAKNIDLCSNPLTGEDKESMGRRVIEEWEDLETELRVLLGSVSSEGSESSGSSKSPDIPDSPVENFHDEL</sequence>
<organism evidence="1 2">
    <name type="scientific">[Candida] jaroonii</name>
    <dbReference type="NCBI Taxonomy" id="467808"/>
    <lineage>
        <taxon>Eukaryota</taxon>
        <taxon>Fungi</taxon>
        <taxon>Dikarya</taxon>
        <taxon>Ascomycota</taxon>
        <taxon>Saccharomycotina</taxon>
        <taxon>Pichiomycetes</taxon>
        <taxon>Debaryomycetaceae</taxon>
        <taxon>Yamadazyma</taxon>
    </lineage>
</organism>
<proteinExistence type="predicted"/>
<dbReference type="EMBL" id="CALSDN010000014">
    <property type="protein sequence ID" value="CAH6723275.1"/>
    <property type="molecule type" value="Genomic_DNA"/>
</dbReference>
<accession>A0ACA9YF34</accession>
<keyword evidence="2" id="KW-1185">Reference proteome</keyword>
<comment type="caution">
    <text evidence="1">The sequence shown here is derived from an EMBL/GenBank/DDBJ whole genome shotgun (WGS) entry which is preliminary data.</text>
</comment>
<gene>
    <name evidence="1" type="ORF">CLIB1444_14S00474</name>
</gene>
<protein>
    <submittedName>
        <fullName evidence="1">UDP-glucose:glycoprotein glucosyltransferase</fullName>
    </submittedName>
</protein>